<dbReference type="Pfam" id="PF20722">
    <property type="entry name" value="DUF6830"/>
    <property type="match status" value="1"/>
</dbReference>
<dbReference type="AlphaFoldDB" id="A0A0D0CXS4"/>
<feature type="domain" description="DUF6830" evidence="1">
    <location>
        <begin position="36"/>
        <end position="129"/>
    </location>
</feature>
<sequence length="274" mass="31243">MIGWVRRALPKNGAETQFTAPCPVQNYFLKGIISNDSCTALHDTIKCDLLSMSTDDIQQQYCLPDFTSTFCDYLHQCANKADINKALHMPLKVWFKFWVQLLSVHNGRMVMPSQVVQGYPPSEKIPLGTVIWCSPTPLNNPSNAMVCTLQCWTFILHSHFFHAPATLPPWLLVLLLYIQFFQLVHPEADMGMWIADQQFCLAADQTIVRLSGVILLTEVSHPVELIPIYGTSLDHTVTAETSIQIYSHFYLNDFNDKEMYHMLQNLDTTLIPTY</sequence>
<keyword evidence="3" id="KW-1185">Reference proteome</keyword>
<evidence type="ECO:0000259" key="1">
    <source>
        <dbReference type="Pfam" id="PF20722"/>
    </source>
</evidence>
<evidence type="ECO:0000313" key="2">
    <source>
        <dbReference type="EMBL" id="KIK80378.1"/>
    </source>
</evidence>
<gene>
    <name evidence="2" type="ORF">PAXRUDRAFT_158863</name>
</gene>
<dbReference type="EMBL" id="KN826034">
    <property type="protein sequence ID" value="KIK80378.1"/>
    <property type="molecule type" value="Genomic_DNA"/>
</dbReference>
<reference evidence="3" key="2">
    <citation type="submission" date="2015-01" db="EMBL/GenBank/DDBJ databases">
        <title>Evolutionary Origins and Diversification of the Mycorrhizal Mutualists.</title>
        <authorList>
            <consortium name="DOE Joint Genome Institute"/>
            <consortium name="Mycorrhizal Genomics Consortium"/>
            <person name="Kohler A."/>
            <person name="Kuo A."/>
            <person name="Nagy L.G."/>
            <person name="Floudas D."/>
            <person name="Copeland A."/>
            <person name="Barry K.W."/>
            <person name="Cichocki N."/>
            <person name="Veneault-Fourrey C."/>
            <person name="LaButti K."/>
            <person name="Lindquist E.A."/>
            <person name="Lipzen A."/>
            <person name="Lundell T."/>
            <person name="Morin E."/>
            <person name="Murat C."/>
            <person name="Riley R."/>
            <person name="Ohm R."/>
            <person name="Sun H."/>
            <person name="Tunlid A."/>
            <person name="Henrissat B."/>
            <person name="Grigoriev I.V."/>
            <person name="Hibbett D.S."/>
            <person name="Martin F."/>
        </authorList>
    </citation>
    <scope>NUCLEOTIDE SEQUENCE [LARGE SCALE GENOMIC DNA]</scope>
    <source>
        <strain evidence="3">Ve08.2h10</strain>
    </source>
</reference>
<dbReference type="InterPro" id="IPR049233">
    <property type="entry name" value="DUF6830"/>
</dbReference>
<dbReference type="InParanoid" id="A0A0D0CXS4"/>
<dbReference type="OrthoDB" id="2688098at2759"/>
<accession>A0A0D0CXS4</accession>
<name>A0A0D0CXS4_9AGAM</name>
<organism evidence="2 3">
    <name type="scientific">Paxillus rubicundulus Ve08.2h10</name>
    <dbReference type="NCBI Taxonomy" id="930991"/>
    <lineage>
        <taxon>Eukaryota</taxon>
        <taxon>Fungi</taxon>
        <taxon>Dikarya</taxon>
        <taxon>Basidiomycota</taxon>
        <taxon>Agaricomycotina</taxon>
        <taxon>Agaricomycetes</taxon>
        <taxon>Agaricomycetidae</taxon>
        <taxon>Boletales</taxon>
        <taxon>Paxilineae</taxon>
        <taxon>Paxillaceae</taxon>
        <taxon>Paxillus</taxon>
    </lineage>
</organism>
<dbReference type="HOGENOM" id="CLU_006344_10_0_1"/>
<protein>
    <recommendedName>
        <fullName evidence="1">DUF6830 domain-containing protein</fullName>
    </recommendedName>
</protein>
<proteinExistence type="predicted"/>
<reference evidence="2 3" key="1">
    <citation type="submission" date="2014-04" db="EMBL/GenBank/DDBJ databases">
        <authorList>
            <consortium name="DOE Joint Genome Institute"/>
            <person name="Kuo A."/>
            <person name="Kohler A."/>
            <person name="Jargeat P."/>
            <person name="Nagy L.G."/>
            <person name="Floudas D."/>
            <person name="Copeland A."/>
            <person name="Barry K.W."/>
            <person name="Cichocki N."/>
            <person name="Veneault-Fourrey C."/>
            <person name="LaButti K."/>
            <person name="Lindquist E.A."/>
            <person name="Lipzen A."/>
            <person name="Lundell T."/>
            <person name="Morin E."/>
            <person name="Murat C."/>
            <person name="Sun H."/>
            <person name="Tunlid A."/>
            <person name="Henrissat B."/>
            <person name="Grigoriev I.V."/>
            <person name="Hibbett D.S."/>
            <person name="Martin F."/>
            <person name="Nordberg H.P."/>
            <person name="Cantor M.N."/>
            <person name="Hua S.X."/>
        </authorList>
    </citation>
    <scope>NUCLEOTIDE SEQUENCE [LARGE SCALE GENOMIC DNA]</scope>
    <source>
        <strain evidence="2 3">Ve08.2h10</strain>
    </source>
</reference>
<evidence type="ECO:0000313" key="3">
    <source>
        <dbReference type="Proteomes" id="UP000054538"/>
    </source>
</evidence>
<dbReference type="Proteomes" id="UP000054538">
    <property type="component" value="Unassembled WGS sequence"/>
</dbReference>